<reference evidence="1 4" key="1">
    <citation type="submission" date="2021-07" db="EMBL/GenBank/DDBJ databases">
        <title>Whole genome sequencing of carbapenem-resistant Pseudomonas spp. isolated in Japan.</title>
        <authorList>
            <person name="Suzuki M."/>
            <person name="Maehana S."/>
            <person name="Kitasato H."/>
        </authorList>
    </citation>
    <scope>NUCLEOTIDE SEQUENCE</scope>
    <source>
        <strain evidence="1">KAM435</strain>
        <strain evidence="2 4">KAM436</strain>
    </source>
</reference>
<organism evidence="1 3">
    <name type="scientific">Aquipseudomonas alcaligenes</name>
    <name type="common">Pseudomonas alcaligenes</name>
    <dbReference type="NCBI Taxonomy" id="43263"/>
    <lineage>
        <taxon>Bacteria</taxon>
        <taxon>Pseudomonadati</taxon>
        <taxon>Pseudomonadota</taxon>
        <taxon>Gammaproteobacteria</taxon>
        <taxon>Pseudomonadales</taxon>
        <taxon>Pseudomonadaceae</taxon>
        <taxon>Aquipseudomonas</taxon>
    </lineage>
</organism>
<protein>
    <submittedName>
        <fullName evidence="1">Uncharacterized protein</fullName>
    </submittedName>
</protein>
<gene>
    <name evidence="1" type="ORF">KAM435_36100</name>
    <name evidence="2" type="ORF">KAM436_36150</name>
</gene>
<evidence type="ECO:0000313" key="2">
    <source>
        <dbReference type="EMBL" id="GIZ94647.1"/>
    </source>
</evidence>
<dbReference type="AlphaFoldDB" id="A0AA37FN53"/>
<evidence type="ECO:0000313" key="3">
    <source>
        <dbReference type="Proteomes" id="UP000887212"/>
    </source>
</evidence>
<evidence type="ECO:0000313" key="4">
    <source>
        <dbReference type="Proteomes" id="UP000887228"/>
    </source>
</evidence>
<dbReference type="Proteomes" id="UP000887228">
    <property type="component" value="Unassembled WGS sequence"/>
</dbReference>
<proteinExistence type="predicted"/>
<dbReference type="Proteomes" id="UP000887212">
    <property type="component" value="Unassembled WGS sequence"/>
</dbReference>
<comment type="caution">
    <text evidence="1">The sequence shown here is derived from an EMBL/GenBank/DDBJ whole genome shotgun (WGS) entry which is preliminary data.</text>
</comment>
<dbReference type="EMBL" id="BPMT01000021">
    <property type="protein sequence ID" value="GIZ94647.1"/>
    <property type="molecule type" value="Genomic_DNA"/>
</dbReference>
<accession>A0AA37FN53</accession>
<name>A0AA37FN53_AQUAC</name>
<dbReference type="EMBL" id="BPMS01000022">
    <property type="protein sequence ID" value="GIZ90283.1"/>
    <property type="molecule type" value="Genomic_DNA"/>
</dbReference>
<sequence>MLAGQLVGVADGLHLAGRALSLALQLLQRVGVMLQRSLLLIQSTKEGVQNFV</sequence>
<evidence type="ECO:0000313" key="1">
    <source>
        <dbReference type="EMBL" id="GIZ90283.1"/>
    </source>
</evidence>